<evidence type="ECO:0000256" key="2">
    <source>
        <dbReference type="ARBA" id="ARBA00023239"/>
    </source>
</evidence>
<comment type="caution">
    <text evidence="3">The sequence shown here is derived from an EMBL/GenBank/DDBJ whole genome shotgun (WGS) entry which is preliminary data.</text>
</comment>
<keyword evidence="2" id="KW-0456">Lyase</keyword>
<dbReference type="PANTHER" id="PTHR32022">
    <property type="entry name" value="D-GLUTAMATE CYCLASE, MITOCHONDRIAL"/>
    <property type="match status" value="1"/>
</dbReference>
<dbReference type="Gene3D" id="3.30.2040.10">
    <property type="entry name" value="PSTPO5379-like domain"/>
    <property type="match status" value="1"/>
</dbReference>
<dbReference type="InterPro" id="IPR038021">
    <property type="entry name" value="Putative_hydro-lyase"/>
</dbReference>
<proteinExistence type="inferred from homology"/>
<accession>A0ABW4AZ49</accession>
<evidence type="ECO:0000256" key="1">
    <source>
        <dbReference type="ARBA" id="ARBA00007896"/>
    </source>
</evidence>
<dbReference type="InterPro" id="IPR009906">
    <property type="entry name" value="D-Glu_cyclase"/>
</dbReference>
<name>A0ABW4AZ49_9GAMM</name>
<organism evidence="3 4">
    <name type="scientific">Rhodanobacter aciditrophus</name>
    <dbReference type="NCBI Taxonomy" id="1623218"/>
    <lineage>
        <taxon>Bacteria</taxon>
        <taxon>Pseudomonadati</taxon>
        <taxon>Pseudomonadota</taxon>
        <taxon>Gammaproteobacteria</taxon>
        <taxon>Lysobacterales</taxon>
        <taxon>Rhodanobacteraceae</taxon>
        <taxon>Rhodanobacter</taxon>
    </lineage>
</organism>
<sequence>MKKEDFKTPLELRLSIAKGEWDQPTSGMLGDYQQANLAVVPKDQAYDFLLFCVRNPKSCPLLAVSEVGDPVIHFQGSEINVCTMLPRYRMWKEGEYVGETLDLTEYWQDDSVAFLLGCSHTFDAPLNRAGIPVSAEAPAVYYSNIPCQSVGAIQGNMAVSMRPVAADKVALATTITARYPSGHGAPVHIGDPALIGIDTLENPDFGVFGGVPEGYVPVFWACGVTPQAVLPNSGGAYLFTHFAGHMLVLDQTVDEVAASLL</sequence>
<reference evidence="4" key="1">
    <citation type="journal article" date="2019" name="Int. J. Syst. Evol. Microbiol.">
        <title>The Global Catalogue of Microorganisms (GCM) 10K type strain sequencing project: providing services to taxonomists for standard genome sequencing and annotation.</title>
        <authorList>
            <consortium name="The Broad Institute Genomics Platform"/>
            <consortium name="The Broad Institute Genome Sequencing Center for Infectious Disease"/>
            <person name="Wu L."/>
            <person name="Ma J."/>
        </authorList>
    </citation>
    <scope>NUCLEOTIDE SEQUENCE [LARGE SCALE GENOMIC DNA]</scope>
    <source>
        <strain evidence="4">JCM 30774</strain>
    </source>
</reference>
<protein>
    <submittedName>
        <fullName evidence="3">D-glutamate cyclase family protein</fullName>
    </submittedName>
</protein>
<dbReference type="Proteomes" id="UP001597059">
    <property type="component" value="Unassembled WGS sequence"/>
</dbReference>
<dbReference type="Gene3D" id="3.40.1640.10">
    <property type="entry name" value="PSTPO5379-like"/>
    <property type="match status" value="1"/>
</dbReference>
<gene>
    <name evidence="3" type="ORF">ACFQ45_04455</name>
</gene>
<dbReference type="Pfam" id="PF07286">
    <property type="entry name" value="D-Glu_cyclase"/>
    <property type="match status" value="1"/>
</dbReference>
<keyword evidence="4" id="KW-1185">Reference proteome</keyword>
<dbReference type="RefSeq" id="WP_377365747.1">
    <property type="nucleotide sequence ID" value="NZ_JBHTMN010000005.1"/>
</dbReference>
<evidence type="ECO:0000313" key="4">
    <source>
        <dbReference type="Proteomes" id="UP001597059"/>
    </source>
</evidence>
<dbReference type="SUPFAM" id="SSF160920">
    <property type="entry name" value="PSTPO5379-like"/>
    <property type="match status" value="1"/>
</dbReference>
<dbReference type="EMBL" id="JBHTMN010000005">
    <property type="protein sequence ID" value="MFD1382603.1"/>
    <property type="molecule type" value="Genomic_DNA"/>
</dbReference>
<comment type="similarity">
    <text evidence="1">Belongs to the D-glutamate cyclase family.</text>
</comment>
<evidence type="ECO:0000313" key="3">
    <source>
        <dbReference type="EMBL" id="MFD1382603.1"/>
    </source>
</evidence>
<dbReference type="PANTHER" id="PTHR32022:SF10">
    <property type="entry name" value="D-GLUTAMATE CYCLASE, MITOCHONDRIAL"/>
    <property type="match status" value="1"/>
</dbReference>